<evidence type="ECO:0000256" key="1">
    <source>
        <dbReference type="SAM" id="MobiDB-lite"/>
    </source>
</evidence>
<feature type="compositionally biased region" description="Low complexity" evidence="1">
    <location>
        <begin position="44"/>
        <end position="55"/>
    </location>
</feature>
<feature type="compositionally biased region" description="Low complexity" evidence="1">
    <location>
        <begin position="227"/>
        <end position="246"/>
    </location>
</feature>
<feature type="compositionally biased region" description="Polar residues" evidence="1">
    <location>
        <begin position="185"/>
        <end position="209"/>
    </location>
</feature>
<organism evidence="2 3">
    <name type="scientific">Rhizopus oryzae</name>
    <name type="common">Mucormycosis agent</name>
    <name type="synonym">Rhizopus arrhizus var. delemar</name>
    <dbReference type="NCBI Taxonomy" id="64495"/>
    <lineage>
        <taxon>Eukaryota</taxon>
        <taxon>Fungi</taxon>
        <taxon>Fungi incertae sedis</taxon>
        <taxon>Mucoromycota</taxon>
        <taxon>Mucoromycotina</taxon>
        <taxon>Mucoromycetes</taxon>
        <taxon>Mucorales</taxon>
        <taxon>Mucorineae</taxon>
        <taxon>Rhizopodaceae</taxon>
        <taxon>Rhizopus</taxon>
    </lineage>
</organism>
<feature type="compositionally biased region" description="Pro residues" evidence="1">
    <location>
        <begin position="163"/>
        <end position="174"/>
    </location>
</feature>
<feature type="compositionally biased region" description="Basic residues" evidence="1">
    <location>
        <begin position="291"/>
        <end position="305"/>
    </location>
</feature>
<feature type="compositionally biased region" description="Polar residues" evidence="1">
    <location>
        <begin position="247"/>
        <end position="269"/>
    </location>
</feature>
<feature type="compositionally biased region" description="Low complexity" evidence="1">
    <location>
        <begin position="141"/>
        <end position="156"/>
    </location>
</feature>
<accession>A0A9P7BY94</accession>
<dbReference type="AlphaFoldDB" id="A0A9P7BY94"/>
<name>A0A9P7BY94_RHIOR</name>
<feature type="compositionally biased region" description="Low complexity" evidence="1">
    <location>
        <begin position="69"/>
        <end position="118"/>
    </location>
</feature>
<feature type="compositionally biased region" description="Low complexity" evidence="1">
    <location>
        <begin position="270"/>
        <end position="279"/>
    </location>
</feature>
<gene>
    <name evidence="2" type="ORF">G6F64_000444</name>
</gene>
<dbReference type="EMBL" id="JAANQT010000026">
    <property type="protein sequence ID" value="KAG1315727.1"/>
    <property type="molecule type" value="Genomic_DNA"/>
</dbReference>
<feature type="compositionally biased region" description="Low complexity" evidence="1">
    <location>
        <begin position="306"/>
        <end position="318"/>
    </location>
</feature>
<feature type="compositionally biased region" description="Basic and acidic residues" evidence="1">
    <location>
        <begin position="1"/>
        <end position="41"/>
    </location>
</feature>
<protein>
    <submittedName>
        <fullName evidence="2">Uncharacterized protein</fullName>
    </submittedName>
</protein>
<proteinExistence type="predicted"/>
<comment type="caution">
    <text evidence="2">The sequence shown here is derived from an EMBL/GenBank/DDBJ whole genome shotgun (WGS) entry which is preliminary data.</text>
</comment>
<feature type="compositionally biased region" description="Basic and acidic residues" evidence="1">
    <location>
        <begin position="129"/>
        <end position="138"/>
    </location>
</feature>
<sequence length="420" mass="47069">MDRYSRGYDDRYRGYYDRPRSDAYRASESYRSERDYRESGGRNHSPSPHYPSSRSPGRDNYPKDHRYSYSDSRSYPSRYSSPNSPPSRSSSRSPRRPSYAYYHPSSSYSYNSRRSPSPIGIGNRSGSISRRDSYDHRPYQGSPSYAYSPYRYPPYSSRRHYSGPPPSYPPPPGYRQPSGYHSREPSSSSINGPPPQKSTHSTPSSTAPNSPKGVVTTPSTIVPSEMPATTVTATTPVTSTVHATAPKPSSSSVPITQSLPPPASASTKYSPPTSSHPHSSGPPPYPSSSIPRHHSTPYHHYHHGSHYNTYSSNHSSPSLQAPPVKQRISWTPEQDKELERYHAEQGKLYDEENKILAAVRKSRFELEFASWDASKLEHQLELVQKQWEENGMEALIKEELAAKLSGKSVSTVVRPQLPIS</sequence>
<feature type="compositionally biased region" description="Basic and acidic residues" evidence="1">
    <location>
        <begin position="56"/>
        <end position="68"/>
    </location>
</feature>
<dbReference type="OrthoDB" id="5600582at2759"/>
<reference evidence="2" key="1">
    <citation type="journal article" date="2020" name="Microb. Genom.">
        <title>Genetic diversity of clinical and environmental Mucorales isolates obtained from an investigation of mucormycosis cases among solid organ transplant recipients.</title>
        <authorList>
            <person name="Nguyen M.H."/>
            <person name="Kaul D."/>
            <person name="Muto C."/>
            <person name="Cheng S.J."/>
            <person name="Richter R.A."/>
            <person name="Bruno V.M."/>
            <person name="Liu G."/>
            <person name="Beyhan S."/>
            <person name="Sundermann A.J."/>
            <person name="Mounaud S."/>
            <person name="Pasculle A.W."/>
            <person name="Nierman W.C."/>
            <person name="Driscoll E."/>
            <person name="Cumbie R."/>
            <person name="Clancy C.J."/>
            <person name="Dupont C.L."/>
        </authorList>
    </citation>
    <scope>NUCLEOTIDE SEQUENCE</scope>
    <source>
        <strain evidence="2">GL11</strain>
    </source>
</reference>
<feature type="region of interest" description="Disordered" evidence="1">
    <location>
        <begin position="1"/>
        <end position="327"/>
    </location>
</feature>
<dbReference type="Proteomes" id="UP000716291">
    <property type="component" value="Unassembled WGS sequence"/>
</dbReference>
<evidence type="ECO:0000313" key="3">
    <source>
        <dbReference type="Proteomes" id="UP000716291"/>
    </source>
</evidence>
<keyword evidence="3" id="KW-1185">Reference proteome</keyword>
<evidence type="ECO:0000313" key="2">
    <source>
        <dbReference type="EMBL" id="KAG1315727.1"/>
    </source>
</evidence>